<proteinExistence type="predicted"/>
<comment type="caution">
    <text evidence="1">The sequence shown here is derived from an EMBL/GenBank/DDBJ whole genome shotgun (WGS) entry which is preliminary data.</text>
</comment>
<accession>A0A271J1S3</accession>
<sequence>MRILLPALLLLAACTAPDPGPNGPAVPADTLAEAAPDTTASPGAETIREPGFNSVAWVAAVRDAETDAQLVALSAQLLDAVDWRVACGEDDPTAEGRGVVRLVGLSANESLAEITCQRFAYQSTFALVDAEAGKPPRLVRALGVTERGTVTADTTASFFGLLTHDPDADPDRFSILTKSAGHGGCGTEADYRLRPDGGASIVEVRAHLDCDDPVPPEDWPMSYPLE</sequence>
<dbReference type="OrthoDB" id="330924at2"/>
<name>A0A271J1S3_9BACT</name>
<dbReference type="AlphaFoldDB" id="A0A271J1S3"/>
<gene>
    <name evidence="1" type="ORF">BSZ37_11395</name>
</gene>
<dbReference type="EMBL" id="MQWD01000001">
    <property type="protein sequence ID" value="PAP76994.1"/>
    <property type="molecule type" value="Genomic_DNA"/>
</dbReference>
<protein>
    <recommendedName>
        <fullName evidence="3">DUF1176 domain-containing protein</fullName>
    </recommendedName>
</protein>
<reference evidence="1 2" key="1">
    <citation type="submission" date="2016-11" db="EMBL/GenBank/DDBJ databases">
        <title>Study of marine rhodopsin-containing bacteria.</title>
        <authorList>
            <person name="Yoshizawa S."/>
            <person name="Kumagai Y."/>
            <person name="Kogure K."/>
        </authorList>
    </citation>
    <scope>NUCLEOTIDE SEQUENCE [LARGE SCALE GENOMIC DNA]</scope>
    <source>
        <strain evidence="1 2">SAORIC-28</strain>
    </source>
</reference>
<organism evidence="1 2">
    <name type="scientific">Rubrivirga marina</name>
    <dbReference type="NCBI Taxonomy" id="1196024"/>
    <lineage>
        <taxon>Bacteria</taxon>
        <taxon>Pseudomonadati</taxon>
        <taxon>Rhodothermota</taxon>
        <taxon>Rhodothermia</taxon>
        <taxon>Rhodothermales</taxon>
        <taxon>Rubricoccaceae</taxon>
        <taxon>Rubrivirga</taxon>
    </lineage>
</organism>
<dbReference type="Proteomes" id="UP000216339">
    <property type="component" value="Unassembled WGS sequence"/>
</dbReference>
<dbReference type="RefSeq" id="WP_095510660.1">
    <property type="nucleotide sequence ID" value="NZ_MQWD01000001.1"/>
</dbReference>
<evidence type="ECO:0008006" key="3">
    <source>
        <dbReference type="Google" id="ProtNLM"/>
    </source>
</evidence>
<evidence type="ECO:0000313" key="1">
    <source>
        <dbReference type="EMBL" id="PAP76994.1"/>
    </source>
</evidence>
<keyword evidence="2" id="KW-1185">Reference proteome</keyword>
<evidence type="ECO:0000313" key="2">
    <source>
        <dbReference type="Proteomes" id="UP000216339"/>
    </source>
</evidence>